<dbReference type="GO" id="GO:0008864">
    <property type="term" value="F:formyltetrahydrofolate deformylase activity"/>
    <property type="evidence" value="ECO:0007669"/>
    <property type="project" value="InterPro"/>
</dbReference>
<dbReference type="CDD" id="cd08648">
    <property type="entry name" value="FMT_core_Formyl-FH4-Hydrolase_C"/>
    <property type="match status" value="1"/>
</dbReference>
<keyword evidence="2" id="KW-0378">Hydrolase</keyword>
<dbReference type="SUPFAM" id="SSF55021">
    <property type="entry name" value="ACT-like"/>
    <property type="match status" value="1"/>
</dbReference>
<dbReference type="InterPro" id="IPR044074">
    <property type="entry name" value="PurU_ACT"/>
</dbReference>
<dbReference type="PANTHER" id="PTHR42706:SF1">
    <property type="entry name" value="FORMYLTETRAHYDROFOLATE DEFORMYLASE 2, MITOCHONDRIAL"/>
    <property type="match status" value="1"/>
</dbReference>
<gene>
    <name evidence="5" type="primary">PURU</name>
    <name evidence="5" type="ORF">TSPGSL018_19683</name>
</gene>
<dbReference type="InterPro" id="IPR004810">
    <property type="entry name" value="PurU"/>
</dbReference>
<evidence type="ECO:0000256" key="3">
    <source>
        <dbReference type="SAM" id="MobiDB-lite"/>
    </source>
</evidence>
<dbReference type="AlphaFoldDB" id="A0A061RXI5"/>
<sequence length="384" mass="42774">MLGRSTLLKLSFKTLPTQPALNRKNRCARSTFSRSQNPKNSVKYSAENIELAPKPTSDGRLVGTGRTSEPRGHNDFIGEDIPPREVHCVAPVVQPQVAFQGAHELKKGILTVTCPDSAGIIGTVTSFLHMHGANIEDCQSNSTPGNVFSMRVHFSLPEHWLSVVREAFGAMIARPYGMEWAIKWEDEAKRVAILCTKEDHALMEMLWGVARRDLRCDVTAVISNHTELQKATESLGFKFHHVPVSKDNKPEAEKAILDLVGDVDLVVLARYMQVLSAEFIDRAGAPIINIHHSFLPAFKGANPYRQAHEKGVRLIGATAHYVTPELDQGPIIEQDVARVDHSMSVADFRTMGRSVESKVLYRAVKWHLEDRIFRVEGNKTVVFS</sequence>
<dbReference type="NCBIfam" id="NF004684">
    <property type="entry name" value="PRK06027.1"/>
    <property type="match status" value="1"/>
</dbReference>
<evidence type="ECO:0000256" key="1">
    <source>
        <dbReference type="ARBA" id="ARBA00022563"/>
    </source>
</evidence>
<keyword evidence="1" id="KW-0554">One-carbon metabolism</keyword>
<dbReference type="InterPro" id="IPR045865">
    <property type="entry name" value="ACT-like_dom_sf"/>
</dbReference>
<dbReference type="GO" id="GO:0006730">
    <property type="term" value="P:one-carbon metabolic process"/>
    <property type="evidence" value="ECO:0007669"/>
    <property type="project" value="UniProtKB-KW"/>
</dbReference>
<dbReference type="InterPro" id="IPR041729">
    <property type="entry name" value="Formyl-FH4-Hydrolase_C"/>
</dbReference>
<feature type="domain" description="ACT" evidence="4">
    <location>
        <begin position="109"/>
        <end position="193"/>
    </location>
</feature>
<dbReference type="PRINTS" id="PR01575">
    <property type="entry name" value="FFH4HYDRLASE"/>
</dbReference>
<dbReference type="GO" id="GO:0006189">
    <property type="term" value="P:'de novo' IMP biosynthetic process"/>
    <property type="evidence" value="ECO:0007669"/>
    <property type="project" value="InterPro"/>
</dbReference>
<feature type="region of interest" description="Disordered" evidence="3">
    <location>
        <begin position="53"/>
        <end position="75"/>
    </location>
</feature>
<dbReference type="Gene3D" id="3.40.50.170">
    <property type="entry name" value="Formyl transferase, N-terminal domain"/>
    <property type="match status" value="1"/>
</dbReference>
<dbReference type="EMBL" id="GBEZ01008937">
    <property type="protein sequence ID" value="JAC76628.1"/>
    <property type="molecule type" value="Transcribed_RNA"/>
</dbReference>
<evidence type="ECO:0000259" key="4">
    <source>
        <dbReference type="PROSITE" id="PS51671"/>
    </source>
</evidence>
<dbReference type="Pfam" id="PF00551">
    <property type="entry name" value="Formyl_trans_N"/>
    <property type="match status" value="1"/>
</dbReference>
<reference evidence="5" key="1">
    <citation type="submission" date="2014-05" db="EMBL/GenBank/DDBJ databases">
        <title>The transcriptome of the halophilic microalga Tetraselmis sp. GSL018 isolated from the Great Salt Lake, Utah.</title>
        <authorList>
            <person name="Jinkerson R.E."/>
            <person name="D'Adamo S."/>
            <person name="Posewitz M.C."/>
        </authorList>
    </citation>
    <scope>NUCLEOTIDE SEQUENCE</scope>
    <source>
        <strain evidence="5">GSL018</strain>
    </source>
</reference>
<dbReference type="InterPro" id="IPR002912">
    <property type="entry name" value="ACT_dom"/>
</dbReference>
<evidence type="ECO:0000313" key="5">
    <source>
        <dbReference type="EMBL" id="JAC76628.1"/>
    </source>
</evidence>
<dbReference type="CDD" id="cd04875">
    <property type="entry name" value="ACT_F4HF-DF"/>
    <property type="match status" value="1"/>
</dbReference>
<dbReference type="PANTHER" id="PTHR42706">
    <property type="entry name" value="FORMYLTETRAHYDROFOLATE DEFORMYLASE"/>
    <property type="match status" value="1"/>
</dbReference>
<dbReference type="NCBIfam" id="TIGR00655">
    <property type="entry name" value="PurU"/>
    <property type="match status" value="1"/>
</dbReference>
<dbReference type="InterPro" id="IPR036477">
    <property type="entry name" value="Formyl_transf_N_sf"/>
</dbReference>
<name>A0A061RXI5_9CHLO</name>
<dbReference type="Gene3D" id="3.30.70.260">
    <property type="match status" value="1"/>
</dbReference>
<dbReference type="InterPro" id="IPR002376">
    <property type="entry name" value="Formyl_transf_N"/>
</dbReference>
<proteinExistence type="predicted"/>
<dbReference type="SUPFAM" id="SSF53328">
    <property type="entry name" value="Formyltransferase"/>
    <property type="match status" value="1"/>
</dbReference>
<evidence type="ECO:0000256" key="2">
    <source>
        <dbReference type="ARBA" id="ARBA00022801"/>
    </source>
</evidence>
<dbReference type="PROSITE" id="PS51671">
    <property type="entry name" value="ACT"/>
    <property type="match status" value="1"/>
</dbReference>
<accession>A0A061RXI5</accession>
<organism evidence="5">
    <name type="scientific">Tetraselmis sp. GSL018</name>
    <dbReference type="NCBI Taxonomy" id="582737"/>
    <lineage>
        <taxon>Eukaryota</taxon>
        <taxon>Viridiplantae</taxon>
        <taxon>Chlorophyta</taxon>
        <taxon>core chlorophytes</taxon>
        <taxon>Chlorodendrophyceae</taxon>
        <taxon>Chlorodendrales</taxon>
        <taxon>Chlorodendraceae</taxon>
        <taxon>Tetraselmis</taxon>
    </lineage>
</organism>
<protein>
    <submittedName>
        <fullName evidence="5">Formyltetrahydrofolate deformylase</fullName>
    </submittedName>
</protein>